<keyword evidence="1" id="KW-0862">Zinc</keyword>
<keyword evidence="5" id="KW-1185">Reference proteome</keyword>
<dbReference type="EMBL" id="JBCGBO010000024">
    <property type="protein sequence ID" value="KAK9182953.1"/>
    <property type="molecule type" value="Genomic_DNA"/>
</dbReference>
<dbReference type="InterPro" id="IPR036875">
    <property type="entry name" value="Znf_CCHC_sf"/>
</dbReference>
<keyword evidence="1" id="KW-0863">Zinc-finger</keyword>
<dbReference type="GO" id="GO:0008270">
    <property type="term" value="F:zinc ion binding"/>
    <property type="evidence" value="ECO:0007669"/>
    <property type="project" value="UniProtKB-KW"/>
</dbReference>
<dbReference type="InterPro" id="IPR001878">
    <property type="entry name" value="Znf_CCHC"/>
</dbReference>
<dbReference type="Pfam" id="PF14392">
    <property type="entry name" value="zf-CCHC_4"/>
    <property type="match status" value="1"/>
</dbReference>
<proteinExistence type="predicted"/>
<evidence type="ECO:0000256" key="1">
    <source>
        <dbReference type="PROSITE-ProRule" id="PRU00047"/>
    </source>
</evidence>
<dbReference type="AlphaFoldDB" id="A0AAP0LTS5"/>
<name>A0AAP0LTS5_9ROSI</name>
<evidence type="ECO:0000256" key="2">
    <source>
        <dbReference type="SAM" id="MobiDB-lite"/>
    </source>
</evidence>
<dbReference type="Proteomes" id="UP001428341">
    <property type="component" value="Unassembled WGS sequence"/>
</dbReference>
<sequence length="196" mass="22236">MVDTEADKKEKETTKGKIIPMPVLYERMPDFCFVCGCIGHQYRECKQYKNQTRKEMAYGPWLRALTMAEKIKLNRGNERWKAEEEKKDSGISTRSKPEVASKMMKDQHRSNINGAENEHGLTRLQMDPILDNPQTEGAGVSRLSEKSLTKSMQPTNIGTVPQKQGQKTGIRNLNEREGEMGDEQNGDLVKETGEMG</sequence>
<feature type="domain" description="CCHC-type" evidence="3">
    <location>
        <begin position="32"/>
        <end position="47"/>
    </location>
</feature>
<protein>
    <recommendedName>
        <fullName evidence="3">CCHC-type domain-containing protein</fullName>
    </recommendedName>
</protein>
<evidence type="ECO:0000313" key="5">
    <source>
        <dbReference type="Proteomes" id="UP001428341"/>
    </source>
</evidence>
<reference evidence="4 5" key="1">
    <citation type="submission" date="2024-05" db="EMBL/GenBank/DDBJ databases">
        <title>Haplotype-resolved chromosome-level genome assembly of Huyou (Citrus changshanensis).</title>
        <authorList>
            <person name="Miao C."/>
            <person name="Chen W."/>
            <person name="Wu Y."/>
            <person name="Wang L."/>
            <person name="Zhao S."/>
            <person name="Grierson D."/>
            <person name="Xu C."/>
            <person name="Chen K."/>
        </authorList>
    </citation>
    <scope>NUCLEOTIDE SEQUENCE [LARGE SCALE GENOMIC DNA]</scope>
    <source>
        <strain evidence="4">01-14</strain>
        <tissue evidence="4">Leaf</tissue>
    </source>
</reference>
<keyword evidence="1" id="KW-0479">Metal-binding</keyword>
<organism evidence="4 5">
    <name type="scientific">Citrus x changshan-huyou</name>
    <dbReference type="NCBI Taxonomy" id="2935761"/>
    <lineage>
        <taxon>Eukaryota</taxon>
        <taxon>Viridiplantae</taxon>
        <taxon>Streptophyta</taxon>
        <taxon>Embryophyta</taxon>
        <taxon>Tracheophyta</taxon>
        <taxon>Spermatophyta</taxon>
        <taxon>Magnoliopsida</taxon>
        <taxon>eudicotyledons</taxon>
        <taxon>Gunneridae</taxon>
        <taxon>Pentapetalae</taxon>
        <taxon>rosids</taxon>
        <taxon>malvids</taxon>
        <taxon>Sapindales</taxon>
        <taxon>Rutaceae</taxon>
        <taxon>Aurantioideae</taxon>
        <taxon>Citrus</taxon>
    </lineage>
</organism>
<feature type="region of interest" description="Disordered" evidence="2">
    <location>
        <begin position="147"/>
        <end position="196"/>
    </location>
</feature>
<feature type="compositionally biased region" description="Polar residues" evidence="2">
    <location>
        <begin position="149"/>
        <end position="171"/>
    </location>
</feature>
<dbReference type="GO" id="GO:0003676">
    <property type="term" value="F:nucleic acid binding"/>
    <property type="evidence" value="ECO:0007669"/>
    <property type="project" value="InterPro"/>
</dbReference>
<accession>A0AAP0LTS5</accession>
<comment type="caution">
    <text evidence="4">The sequence shown here is derived from an EMBL/GenBank/DDBJ whole genome shotgun (WGS) entry which is preliminary data.</text>
</comment>
<dbReference type="InterPro" id="IPR025836">
    <property type="entry name" value="Zn_knuckle_CX2CX4HX4C"/>
</dbReference>
<evidence type="ECO:0000259" key="3">
    <source>
        <dbReference type="PROSITE" id="PS50158"/>
    </source>
</evidence>
<feature type="region of interest" description="Disordered" evidence="2">
    <location>
        <begin position="80"/>
        <end position="107"/>
    </location>
</feature>
<dbReference type="PROSITE" id="PS50158">
    <property type="entry name" value="ZF_CCHC"/>
    <property type="match status" value="1"/>
</dbReference>
<dbReference type="SUPFAM" id="SSF57756">
    <property type="entry name" value="Retrovirus zinc finger-like domains"/>
    <property type="match status" value="1"/>
</dbReference>
<evidence type="ECO:0000313" key="4">
    <source>
        <dbReference type="EMBL" id="KAK9182953.1"/>
    </source>
</evidence>
<gene>
    <name evidence="4" type="ORF">WN944_026101</name>
</gene>